<reference evidence="1 2" key="1">
    <citation type="submission" date="2021-05" db="EMBL/GenBank/DDBJ databases">
        <title>A Polyphasic approach of four new species of the genus Ohtaekwangia: Ohtaekwangia histidinii sp. nov., Ohtaekwangia cretensis sp. nov., Ohtaekwangia indiensis sp. nov., Ohtaekwangia reichenbachii sp. nov. from diverse environment.</title>
        <authorList>
            <person name="Octaviana S."/>
        </authorList>
    </citation>
    <scope>NUCLEOTIDE SEQUENCE [LARGE SCALE GENOMIC DNA]</scope>
    <source>
        <strain evidence="1 2">PWU20</strain>
    </source>
</reference>
<dbReference type="RefSeq" id="WP_254151924.1">
    <property type="nucleotide sequence ID" value="NZ_JAHESD010000004.1"/>
</dbReference>
<evidence type="ECO:0000313" key="2">
    <source>
        <dbReference type="Proteomes" id="UP000772618"/>
    </source>
</evidence>
<dbReference type="InterPro" id="IPR011989">
    <property type="entry name" value="ARM-like"/>
</dbReference>
<name>A0ABS5VLB7_9BACT</name>
<dbReference type="Proteomes" id="UP000772618">
    <property type="component" value="Unassembled WGS sequence"/>
</dbReference>
<proteinExistence type="predicted"/>
<gene>
    <name evidence="1" type="ORF">KK060_02715</name>
</gene>
<dbReference type="SUPFAM" id="SSF48371">
    <property type="entry name" value="ARM repeat"/>
    <property type="match status" value="1"/>
</dbReference>
<accession>A0ABS5VLB7</accession>
<dbReference type="EMBL" id="JAHESD010000004">
    <property type="protein sequence ID" value="MBT1702171.1"/>
    <property type="molecule type" value="Genomic_DNA"/>
</dbReference>
<organism evidence="1 2">
    <name type="scientific">Chryseosolibacter indicus</name>
    <dbReference type="NCBI Taxonomy" id="2782351"/>
    <lineage>
        <taxon>Bacteria</taxon>
        <taxon>Pseudomonadati</taxon>
        <taxon>Bacteroidota</taxon>
        <taxon>Cytophagia</taxon>
        <taxon>Cytophagales</taxon>
        <taxon>Chryseotaleaceae</taxon>
        <taxon>Chryseosolibacter</taxon>
    </lineage>
</organism>
<protein>
    <recommendedName>
        <fullName evidence="3">HEAT repeat domain-containing protein</fullName>
    </recommendedName>
</protein>
<comment type="caution">
    <text evidence="1">The sequence shown here is derived from an EMBL/GenBank/DDBJ whole genome shotgun (WGS) entry which is preliminary data.</text>
</comment>
<evidence type="ECO:0000313" key="1">
    <source>
        <dbReference type="EMBL" id="MBT1702171.1"/>
    </source>
</evidence>
<keyword evidence="2" id="KW-1185">Reference proteome</keyword>
<sequence>MTTAFTELLLGKDLRSISRSKEVIGLVYDQASFDELFGLLFHHERLLIIRAADAVEKITRHRPEFLEPHKTQLLSLLHGSVHKELKWHIAQLIPRVKLTIDEAADVWHTLSYWLLNPNESKIVRVNALQGLYDFAKQYPELEHKLAEEVQHVRHEQIPSLQARIRKLKL</sequence>
<dbReference type="Gene3D" id="1.25.10.10">
    <property type="entry name" value="Leucine-rich Repeat Variant"/>
    <property type="match status" value="1"/>
</dbReference>
<evidence type="ECO:0008006" key="3">
    <source>
        <dbReference type="Google" id="ProtNLM"/>
    </source>
</evidence>
<dbReference type="InterPro" id="IPR016024">
    <property type="entry name" value="ARM-type_fold"/>
</dbReference>